<evidence type="ECO:0000256" key="13">
    <source>
        <dbReference type="ARBA" id="ARBA00022840"/>
    </source>
</evidence>
<dbReference type="Gene3D" id="1.20.5.1930">
    <property type="match status" value="1"/>
</dbReference>
<keyword evidence="19" id="KW-0472">Membrane</keyword>
<evidence type="ECO:0000256" key="3">
    <source>
        <dbReference type="ARBA" id="ARBA00004496"/>
    </source>
</evidence>
<keyword evidence="15" id="KW-0902">Two-component regulatory system</keyword>
<sequence>MYADYSDPAFPLPPKAQQRVEEVPFYRLNDRIRELEERIEREESILKGLVPFYPQKQFDEFGFHSDYVPIVKGLPSEPLWEIDIDAGVSNRRILGIVLVPAMDQRASDVEGYAFPKRFRISSLEPNGKLGKVYVDWTEQDFPDPGMRPVVFQFPSQLDLNPASISKNGIRIEVFAGEEDEMEFFALARVLLVRTSMIHWPRKIGVSSSYESSPYWSAKYLSSSKLTLGMPLAEKDGDNGDLRLELPQAKLEEPIVLRVDFDGNAQLGQINIFPAEAPGGIDIPGYGFPKTMHVYRVENAMNQQGFVRRRLGEDHLSSYPGSSLLRLLGMGKDSLALEIECNDFPVYQGVPVFSLGEIQVMWRGENMTEGRAVSIVSGGDGITQDLSGLVDGKVNGRGILPLTEWIEQLAEAKPHEAQLELLKGELEILQRRQAKVVRTGVIGVCGLAGLSVAVIFMYMAWSKKSAQERLRKQLTADLHDDVGSSLGSISLIAEQLHEGRGSDEMRDEDLHDLALLSREAWASLREIVWVSGDGSIPLSELLDKLSDRAERVLGHACLHVTTNIDDPNYSTTQVFKRQLTMCFKEVVHNCARHAQARNVWLEMKTEGRTLVICLRDDGVGFDENRASMGIGIGSIKRRVEEMEGEVEIQSKLGVGTTVSLKIPFKSLGNRKNHSYQTSN</sequence>
<evidence type="ECO:0000313" key="21">
    <source>
        <dbReference type="EMBL" id="MFD2277316.1"/>
    </source>
</evidence>
<keyword evidence="14" id="KW-0408">Iron</keyword>
<dbReference type="RefSeq" id="WP_377093898.1">
    <property type="nucleotide sequence ID" value="NZ_JBHSJM010000001.1"/>
</dbReference>
<dbReference type="InterPro" id="IPR004358">
    <property type="entry name" value="Sig_transdc_His_kin-like_C"/>
</dbReference>
<evidence type="ECO:0000256" key="16">
    <source>
        <dbReference type="ARBA" id="ARBA00023014"/>
    </source>
</evidence>
<accession>A0ABW5E4A5</accession>
<evidence type="ECO:0000259" key="20">
    <source>
        <dbReference type="PROSITE" id="PS50109"/>
    </source>
</evidence>
<evidence type="ECO:0000256" key="2">
    <source>
        <dbReference type="ARBA" id="ARBA00001966"/>
    </source>
</evidence>
<evidence type="ECO:0000256" key="5">
    <source>
        <dbReference type="ARBA" id="ARBA00017322"/>
    </source>
</evidence>
<dbReference type="PROSITE" id="PS50109">
    <property type="entry name" value="HIS_KIN"/>
    <property type="match status" value="1"/>
</dbReference>
<comment type="caution">
    <text evidence="21">The sequence shown here is derived from an EMBL/GenBank/DDBJ whole genome shotgun (WGS) entry which is preliminary data.</text>
</comment>
<evidence type="ECO:0000256" key="1">
    <source>
        <dbReference type="ARBA" id="ARBA00000085"/>
    </source>
</evidence>
<feature type="domain" description="Histidine kinase" evidence="20">
    <location>
        <begin position="476"/>
        <end position="665"/>
    </location>
</feature>
<name>A0ABW5E4A5_9BACT</name>
<dbReference type="InterPro" id="IPR003594">
    <property type="entry name" value="HATPase_dom"/>
</dbReference>
<dbReference type="GO" id="GO:0016301">
    <property type="term" value="F:kinase activity"/>
    <property type="evidence" value="ECO:0007669"/>
    <property type="project" value="UniProtKB-KW"/>
</dbReference>
<keyword evidence="12 21" id="KW-0418">Kinase</keyword>
<dbReference type="InterPro" id="IPR036890">
    <property type="entry name" value="HATPase_C_sf"/>
</dbReference>
<keyword evidence="19" id="KW-0812">Transmembrane</keyword>
<dbReference type="SUPFAM" id="SSF55874">
    <property type="entry name" value="ATPase domain of HSP90 chaperone/DNA topoisomerase II/histidine kinase"/>
    <property type="match status" value="1"/>
</dbReference>
<evidence type="ECO:0000256" key="9">
    <source>
        <dbReference type="ARBA" id="ARBA00022679"/>
    </source>
</evidence>
<comment type="cofactor">
    <cofactor evidence="2">
        <name>[4Fe-4S] cluster</name>
        <dbReference type="ChEBI" id="CHEBI:49883"/>
    </cofactor>
</comment>
<evidence type="ECO:0000256" key="8">
    <source>
        <dbReference type="ARBA" id="ARBA00022553"/>
    </source>
</evidence>
<evidence type="ECO:0000313" key="22">
    <source>
        <dbReference type="Proteomes" id="UP001597297"/>
    </source>
</evidence>
<comment type="function">
    <text evidence="17">Member of the two-component regulatory system NreB/NreC involved in the control of dissimilatory nitrate/nitrite reduction in response to oxygen. NreB functions as a direct oxygen sensor histidine kinase which is autophosphorylated, in the absence of oxygen, probably at the conserved histidine residue, and transfers its phosphate group probably to a conserved aspartate residue of NreC. NreB/NreC activates the expression of the nitrate (narGHJI) and nitrite (nir) reductase operons, as well as the putative nitrate transporter gene narT.</text>
</comment>
<dbReference type="PANTHER" id="PTHR24421:SF10">
    <property type="entry name" value="NITRATE_NITRITE SENSOR PROTEIN NARQ"/>
    <property type="match status" value="1"/>
</dbReference>
<keyword evidence="9" id="KW-0808">Transferase</keyword>
<dbReference type="InterPro" id="IPR050482">
    <property type="entry name" value="Sensor_HK_TwoCompSys"/>
</dbReference>
<dbReference type="InterPro" id="IPR011712">
    <property type="entry name" value="Sig_transdc_His_kin_sub3_dim/P"/>
</dbReference>
<dbReference type="SMART" id="SM00387">
    <property type="entry name" value="HATPase_c"/>
    <property type="match status" value="1"/>
</dbReference>
<dbReference type="Gene3D" id="3.30.565.10">
    <property type="entry name" value="Histidine kinase-like ATPase, C-terminal domain"/>
    <property type="match status" value="1"/>
</dbReference>
<keyword evidence="19" id="KW-1133">Transmembrane helix</keyword>
<keyword evidence="6" id="KW-0004">4Fe-4S</keyword>
<keyword evidence="7" id="KW-0963">Cytoplasm</keyword>
<feature type="transmembrane region" description="Helical" evidence="19">
    <location>
        <begin position="439"/>
        <end position="460"/>
    </location>
</feature>
<keyword evidence="11" id="KW-0547">Nucleotide-binding</keyword>
<dbReference type="InterPro" id="IPR005467">
    <property type="entry name" value="His_kinase_dom"/>
</dbReference>
<keyword evidence="22" id="KW-1185">Reference proteome</keyword>
<protein>
    <recommendedName>
        <fullName evidence="5">Oxygen sensor histidine kinase NreB</fullName>
        <ecNumber evidence="4">2.7.13.3</ecNumber>
    </recommendedName>
    <alternativeName>
        <fullName evidence="18">Nitrogen regulation protein B</fullName>
    </alternativeName>
</protein>
<evidence type="ECO:0000256" key="19">
    <source>
        <dbReference type="SAM" id="Phobius"/>
    </source>
</evidence>
<evidence type="ECO:0000256" key="12">
    <source>
        <dbReference type="ARBA" id="ARBA00022777"/>
    </source>
</evidence>
<evidence type="ECO:0000256" key="15">
    <source>
        <dbReference type="ARBA" id="ARBA00023012"/>
    </source>
</evidence>
<evidence type="ECO:0000256" key="17">
    <source>
        <dbReference type="ARBA" id="ARBA00024827"/>
    </source>
</evidence>
<dbReference type="Pfam" id="PF07730">
    <property type="entry name" value="HisKA_3"/>
    <property type="match status" value="1"/>
</dbReference>
<evidence type="ECO:0000256" key="6">
    <source>
        <dbReference type="ARBA" id="ARBA00022485"/>
    </source>
</evidence>
<evidence type="ECO:0000256" key="7">
    <source>
        <dbReference type="ARBA" id="ARBA00022490"/>
    </source>
</evidence>
<organism evidence="21 22">
    <name type="scientific">Rubritalea spongiae</name>
    <dbReference type="NCBI Taxonomy" id="430797"/>
    <lineage>
        <taxon>Bacteria</taxon>
        <taxon>Pseudomonadati</taxon>
        <taxon>Verrucomicrobiota</taxon>
        <taxon>Verrucomicrobiia</taxon>
        <taxon>Verrucomicrobiales</taxon>
        <taxon>Rubritaleaceae</taxon>
        <taxon>Rubritalea</taxon>
    </lineage>
</organism>
<keyword evidence="13" id="KW-0067">ATP-binding</keyword>
<dbReference type="PANTHER" id="PTHR24421">
    <property type="entry name" value="NITRATE/NITRITE SENSOR PROTEIN NARX-RELATED"/>
    <property type="match status" value="1"/>
</dbReference>
<gene>
    <name evidence="21" type="ORF">ACFSQZ_12615</name>
</gene>
<evidence type="ECO:0000256" key="10">
    <source>
        <dbReference type="ARBA" id="ARBA00022723"/>
    </source>
</evidence>
<dbReference type="CDD" id="cd16917">
    <property type="entry name" value="HATPase_UhpB-NarQ-NarX-like"/>
    <property type="match status" value="1"/>
</dbReference>
<dbReference type="PRINTS" id="PR00344">
    <property type="entry name" value="BCTRLSENSOR"/>
</dbReference>
<evidence type="ECO:0000256" key="4">
    <source>
        <dbReference type="ARBA" id="ARBA00012438"/>
    </source>
</evidence>
<keyword evidence="8" id="KW-0597">Phosphoprotein</keyword>
<keyword evidence="10" id="KW-0479">Metal-binding</keyword>
<dbReference type="Pfam" id="PF02518">
    <property type="entry name" value="HATPase_c"/>
    <property type="match status" value="1"/>
</dbReference>
<keyword evidence="16" id="KW-0411">Iron-sulfur</keyword>
<reference evidence="22" key="1">
    <citation type="journal article" date="2019" name="Int. J. Syst. Evol. Microbiol.">
        <title>The Global Catalogue of Microorganisms (GCM) 10K type strain sequencing project: providing services to taxonomists for standard genome sequencing and annotation.</title>
        <authorList>
            <consortium name="The Broad Institute Genomics Platform"/>
            <consortium name="The Broad Institute Genome Sequencing Center for Infectious Disease"/>
            <person name="Wu L."/>
            <person name="Ma J."/>
        </authorList>
    </citation>
    <scope>NUCLEOTIDE SEQUENCE [LARGE SCALE GENOMIC DNA]</scope>
    <source>
        <strain evidence="22">JCM 16545</strain>
    </source>
</reference>
<evidence type="ECO:0000256" key="11">
    <source>
        <dbReference type="ARBA" id="ARBA00022741"/>
    </source>
</evidence>
<dbReference type="EC" id="2.7.13.3" evidence="4"/>
<dbReference type="EMBL" id="JBHUJC010000041">
    <property type="protein sequence ID" value="MFD2277316.1"/>
    <property type="molecule type" value="Genomic_DNA"/>
</dbReference>
<comment type="subcellular location">
    <subcellularLocation>
        <location evidence="3">Cytoplasm</location>
    </subcellularLocation>
</comment>
<evidence type="ECO:0000256" key="18">
    <source>
        <dbReference type="ARBA" id="ARBA00030800"/>
    </source>
</evidence>
<evidence type="ECO:0000256" key="14">
    <source>
        <dbReference type="ARBA" id="ARBA00023004"/>
    </source>
</evidence>
<dbReference type="Proteomes" id="UP001597297">
    <property type="component" value="Unassembled WGS sequence"/>
</dbReference>
<proteinExistence type="predicted"/>
<comment type="catalytic activity">
    <reaction evidence="1">
        <text>ATP + protein L-histidine = ADP + protein N-phospho-L-histidine.</text>
        <dbReference type="EC" id="2.7.13.3"/>
    </reaction>
</comment>